<accession>A0ABV3U1B7</accession>
<sequence length="468" mass="51144">MTPSVDPSRALQPYNDGADKPRWTRYIVVGVVAFVIIWGLVGLYVTSAPQYVSNFAFVLPGKSGSSKVNLESIGEASSSSSSPFGIKGINPRVNYKEMLLSATVIGTAAKRLGIDYSDFKQPVIKLVDETAIIKVSTKAGSPGFAQKQGSALIEAFNHRITVLRADELQSREDAVSQALAVYKNRLKEAQLALILHKQDSQYVSARQYEELSLRLERIKEDRVGSVAERDRVSGYVDQLSRNLGITPQLAASAFILNADQQFRENLENYQNATATLAVFRSKWGDAHPQVVTEGARQKGTLSALQQRSFELVGHKDMGTIKLINMNNSGGQDALFQDLLVSFAQIEGLLGKIKHLDTAIIDHKNSLKLFAEEASQLDELERNYQIAEAVYTSAVTQIDTGKTDIFASYPLVQVLAAPSLPLRPASPNKILAVVGGVIGSGMALFGLFLLWKRKQLIQKILSKSGFGTL</sequence>
<feature type="coiled-coil region" evidence="1">
    <location>
        <begin position="369"/>
        <end position="396"/>
    </location>
</feature>
<dbReference type="InterPro" id="IPR050445">
    <property type="entry name" value="Bact_polysacc_biosynth/exp"/>
</dbReference>
<evidence type="ECO:0000256" key="2">
    <source>
        <dbReference type="SAM" id="Phobius"/>
    </source>
</evidence>
<feature type="transmembrane region" description="Helical" evidence="2">
    <location>
        <begin position="429"/>
        <end position="450"/>
    </location>
</feature>
<organism evidence="3 4">
    <name type="scientific">Zhongshania arctica</name>
    <dbReference type="NCBI Taxonomy" id="3238302"/>
    <lineage>
        <taxon>Bacteria</taxon>
        <taxon>Pseudomonadati</taxon>
        <taxon>Pseudomonadota</taxon>
        <taxon>Gammaproteobacteria</taxon>
        <taxon>Cellvibrionales</taxon>
        <taxon>Spongiibacteraceae</taxon>
        <taxon>Zhongshania</taxon>
    </lineage>
</organism>
<evidence type="ECO:0000313" key="4">
    <source>
        <dbReference type="Proteomes" id="UP001557484"/>
    </source>
</evidence>
<dbReference type="PANTHER" id="PTHR32309:SF13">
    <property type="entry name" value="FERRIC ENTEROBACTIN TRANSPORT PROTEIN FEPE"/>
    <property type="match status" value="1"/>
</dbReference>
<dbReference type="Proteomes" id="UP001557484">
    <property type="component" value="Unassembled WGS sequence"/>
</dbReference>
<keyword evidence="1" id="KW-0175">Coiled coil</keyword>
<evidence type="ECO:0000313" key="3">
    <source>
        <dbReference type="EMBL" id="MEX1666789.1"/>
    </source>
</evidence>
<proteinExistence type="predicted"/>
<protein>
    <submittedName>
        <fullName evidence="3">GumC family protein</fullName>
    </submittedName>
</protein>
<feature type="transmembrane region" description="Helical" evidence="2">
    <location>
        <begin position="26"/>
        <end position="45"/>
    </location>
</feature>
<dbReference type="RefSeq" id="WP_368376859.1">
    <property type="nucleotide sequence ID" value="NZ_JBFRYB010000001.1"/>
</dbReference>
<dbReference type="PANTHER" id="PTHR32309">
    <property type="entry name" value="TYROSINE-PROTEIN KINASE"/>
    <property type="match status" value="1"/>
</dbReference>
<evidence type="ECO:0000256" key="1">
    <source>
        <dbReference type="SAM" id="Coils"/>
    </source>
</evidence>
<keyword evidence="4" id="KW-1185">Reference proteome</keyword>
<gene>
    <name evidence="3" type="ORF">AB4875_14935</name>
</gene>
<comment type="caution">
    <text evidence="3">The sequence shown here is derived from an EMBL/GenBank/DDBJ whole genome shotgun (WGS) entry which is preliminary data.</text>
</comment>
<dbReference type="EMBL" id="JBFRYB010000001">
    <property type="protein sequence ID" value="MEX1666789.1"/>
    <property type="molecule type" value="Genomic_DNA"/>
</dbReference>
<keyword evidence="2" id="KW-1133">Transmembrane helix</keyword>
<reference evidence="3 4" key="1">
    <citation type="journal article" date="2011" name="Int. J. Syst. Evol. Microbiol.">
        <title>Zhongshania antarctica gen. nov., sp. nov. and Zhongshania guokunii sp. nov., gammaproteobacteria respectively isolated from coastal attached (fast) ice and surface seawater of the Antarctic.</title>
        <authorList>
            <person name="Li H.J."/>
            <person name="Zhang X.Y."/>
            <person name="Chen C.X."/>
            <person name="Zhang Y.J."/>
            <person name="Gao Z.M."/>
            <person name="Yu Y."/>
            <person name="Chen X.L."/>
            <person name="Chen B."/>
            <person name="Zhang Y.Z."/>
        </authorList>
    </citation>
    <scope>NUCLEOTIDE SEQUENCE [LARGE SCALE GENOMIC DNA]</scope>
    <source>
        <strain evidence="3 4">R06B22</strain>
    </source>
</reference>
<name>A0ABV3U1B7_9GAMM</name>
<keyword evidence="2" id="KW-0472">Membrane</keyword>
<keyword evidence="2" id="KW-0812">Transmembrane</keyword>